<evidence type="ECO:0000313" key="2">
    <source>
        <dbReference type="EMBL" id="OLP91599.1"/>
    </source>
</evidence>
<organism evidence="2 3">
    <name type="scientific">Symbiodinium microadriaticum</name>
    <name type="common">Dinoflagellate</name>
    <name type="synonym">Zooxanthella microadriatica</name>
    <dbReference type="NCBI Taxonomy" id="2951"/>
    <lineage>
        <taxon>Eukaryota</taxon>
        <taxon>Sar</taxon>
        <taxon>Alveolata</taxon>
        <taxon>Dinophyceae</taxon>
        <taxon>Suessiales</taxon>
        <taxon>Symbiodiniaceae</taxon>
        <taxon>Symbiodinium</taxon>
    </lineage>
</organism>
<dbReference type="Proteomes" id="UP000186817">
    <property type="component" value="Unassembled WGS sequence"/>
</dbReference>
<protein>
    <submittedName>
        <fullName evidence="2">Uncharacterized protein</fullName>
    </submittedName>
</protein>
<reference evidence="2 3" key="1">
    <citation type="submission" date="2016-02" db="EMBL/GenBank/DDBJ databases">
        <title>Genome analysis of coral dinoflagellate symbionts highlights evolutionary adaptations to a symbiotic lifestyle.</title>
        <authorList>
            <person name="Aranda M."/>
            <person name="Li Y."/>
            <person name="Liew Y.J."/>
            <person name="Baumgarten S."/>
            <person name="Simakov O."/>
            <person name="Wilson M."/>
            <person name="Piel J."/>
            <person name="Ashoor H."/>
            <person name="Bougouffa S."/>
            <person name="Bajic V.B."/>
            <person name="Ryu T."/>
            <person name="Ravasi T."/>
            <person name="Bayer T."/>
            <person name="Micklem G."/>
            <person name="Kim H."/>
            <person name="Bhak J."/>
            <person name="Lajeunesse T.C."/>
            <person name="Voolstra C.R."/>
        </authorList>
    </citation>
    <scope>NUCLEOTIDE SEQUENCE [LARGE SCALE GENOMIC DNA]</scope>
    <source>
        <strain evidence="2 3">CCMP2467</strain>
    </source>
</reference>
<dbReference type="OrthoDB" id="427269at2759"/>
<keyword evidence="3" id="KW-1185">Reference proteome</keyword>
<evidence type="ECO:0000256" key="1">
    <source>
        <dbReference type="SAM" id="MobiDB-lite"/>
    </source>
</evidence>
<feature type="compositionally biased region" description="Basic residues" evidence="1">
    <location>
        <begin position="7"/>
        <end position="28"/>
    </location>
</feature>
<dbReference type="AlphaFoldDB" id="A0A1Q9D8W2"/>
<proteinExistence type="predicted"/>
<sequence>MPSFSPSRRRRPSDSRRRRSRSARRHRDSRSPPPRRSASRQRSPRGRAASPSRSRSAEDRKTRPVITPGGGIESVEAKVVDARTRHSGEPTFQAEVYLGLDAAAAGRQRTMCIRGPCRVDRGQAQEDADKMEEAAKDGIKAVREMAAKMKRTVAASLSPGMLDRNVSHLDNTGLSHKRKRSCLGTRTTETSVSSRRAGER</sequence>
<name>A0A1Q9D8W2_SYMMI</name>
<accession>A0A1Q9D8W2</accession>
<comment type="caution">
    <text evidence="2">The sequence shown here is derived from an EMBL/GenBank/DDBJ whole genome shotgun (WGS) entry which is preliminary data.</text>
</comment>
<dbReference type="EMBL" id="LSRX01000658">
    <property type="protein sequence ID" value="OLP91599.1"/>
    <property type="molecule type" value="Genomic_DNA"/>
</dbReference>
<feature type="region of interest" description="Disordered" evidence="1">
    <location>
        <begin position="161"/>
        <end position="200"/>
    </location>
</feature>
<feature type="compositionally biased region" description="Low complexity" evidence="1">
    <location>
        <begin position="185"/>
        <end position="200"/>
    </location>
</feature>
<feature type="region of interest" description="Disordered" evidence="1">
    <location>
        <begin position="1"/>
        <end position="72"/>
    </location>
</feature>
<gene>
    <name evidence="2" type="ORF">AK812_SmicGene26698</name>
</gene>
<dbReference type="OMA" id="QRTMCIR"/>
<evidence type="ECO:0000313" key="3">
    <source>
        <dbReference type="Proteomes" id="UP000186817"/>
    </source>
</evidence>